<dbReference type="GO" id="GO:0016567">
    <property type="term" value="P:protein ubiquitination"/>
    <property type="evidence" value="ECO:0007669"/>
    <property type="project" value="UniProtKB-UniPathway"/>
</dbReference>
<comment type="catalytic activity">
    <reaction evidence="1">
        <text>S-ubiquitinyl-[E2 ubiquitin-conjugating enzyme]-L-cysteine + [acceptor protein]-L-lysine = [E2 ubiquitin-conjugating enzyme]-L-cysteine + N(6)-ubiquitinyl-[acceptor protein]-L-lysine.</text>
        <dbReference type="EC" id="2.3.2.27"/>
    </reaction>
</comment>
<dbReference type="InterPro" id="IPR054476">
    <property type="entry name" value="Ltn1_N"/>
</dbReference>
<dbReference type="EMBL" id="OC860766">
    <property type="protein sequence ID" value="CAD7628871.1"/>
    <property type="molecule type" value="Genomic_DNA"/>
</dbReference>
<comment type="function">
    <text evidence="1">E3 ubiquitin-protein ligase. Component of the ribosome quality control complex (RQC), a ribosome-associated complex that mediates ubiquitination and extraction of incompletely synthesized nascent chains for proteasomal degradation.</text>
</comment>
<accession>A0A7R9KT81</accession>
<dbReference type="SUPFAM" id="SSF48371">
    <property type="entry name" value="ARM repeat"/>
    <property type="match status" value="2"/>
</dbReference>
<dbReference type="GO" id="GO:0061630">
    <property type="term" value="F:ubiquitin protein ligase activity"/>
    <property type="evidence" value="ECO:0007669"/>
    <property type="project" value="UniProtKB-UniRule"/>
</dbReference>
<dbReference type="Pfam" id="PF22999">
    <property type="entry name" value="LTN1_E3_ligase_6th"/>
    <property type="match status" value="1"/>
</dbReference>
<dbReference type="GO" id="GO:0005829">
    <property type="term" value="C:cytosol"/>
    <property type="evidence" value="ECO:0007669"/>
    <property type="project" value="UniProtKB-UniRule"/>
</dbReference>
<organism evidence="5">
    <name type="scientific">Medioppia subpectinata</name>
    <dbReference type="NCBI Taxonomy" id="1979941"/>
    <lineage>
        <taxon>Eukaryota</taxon>
        <taxon>Metazoa</taxon>
        <taxon>Ecdysozoa</taxon>
        <taxon>Arthropoda</taxon>
        <taxon>Chelicerata</taxon>
        <taxon>Arachnida</taxon>
        <taxon>Acari</taxon>
        <taxon>Acariformes</taxon>
        <taxon>Sarcoptiformes</taxon>
        <taxon>Oribatida</taxon>
        <taxon>Brachypylina</taxon>
        <taxon>Oppioidea</taxon>
        <taxon>Oppiidae</taxon>
        <taxon>Medioppia</taxon>
    </lineage>
</organism>
<dbReference type="PANTHER" id="PTHR12389">
    <property type="entry name" value="ZINC FINGER PROTEIN 294"/>
    <property type="match status" value="1"/>
</dbReference>
<dbReference type="PANTHER" id="PTHR12389:SF0">
    <property type="entry name" value="E3 UBIQUITIN-PROTEIN LIGASE LISTERIN"/>
    <property type="match status" value="1"/>
</dbReference>
<dbReference type="GO" id="GO:1990116">
    <property type="term" value="P:ribosome-associated ubiquitin-dependent protein catabolic process"/>
    <property type="evidence" value="ECO:0007669"/>
    <property type="project" value="UniProtKB-UniRule"/>
</dbReference>
<dbReference type="InterPro" id="IPR039795">
    <property type="entry name" value="LTN1/Rkr1"/>
</dbReference>
<dbReference type="GO" id="GO:0072344">
    <property type="term" value="P:rescue of stalled ribosome"/>
    <property type="evidence" value="ECO:0007669"/>
    <property type="project" value="UniProtKB-UniRule"/>
</dbReference>
<comment type="similarity">
    <text evidence="1">Belongs to the LTN1 family.</text>
</comment>
<comment type="pathway">
    <text evidence="1">Protein modification; protein ubiquitination.</text>
</comment>
<comment type="subunit">
    <text evidence="1">Component of the ribosome quality control complex (RQC).</text>
</comment>
<dbReference type="EC" id="2.3.2.27" evidence="1"/>
<dbReference type="GO" id="GO:1990112">
    <property type="term" value="C:RQC complex"/>
    <property type="evidence" value="ECO:0007669"/>
    <property type="project" value="UniProtKB-UniRule"/>
</dbReference>
<keyword evidence="6" id="KW-1185">Reference proteome</keyword>
<gene>
    <name evidence="5" type="ORF">OSB1V03_LOCUS9290</name>
</gene>
<evidence type="ECO:0000256" key="1">
    <source>
        <dbReference type="RuleBase" id="RU367090"/>
    </source>
</evidence>
<keyword evidence="1" id="KW-0863">Zinc-finger</keyword>
<keyword evidence="1" id="KW-0862">Zinc</keyword>
<dbReference type="Pfam" id="PF23009">
    <property type="entry name" value="UBC_like"/>
    <property type="match status" value="1"/>
</dbReference>
<dbReference type="InterPro" id="IPR016024">
    <property type="entry name" value="ARM-type_fold"/>
</dbReference>
<feature type="non-terminal residue" evidence="5">
    <location>
        <position position="1"/>
    </location>
</feature>
<evidence type="ECO:0000313" key="5">
    <source>
        <dbReference type="EMBL" id="CAD7628871.1"/>
    </source>
</evidence>
<dbReference type="OrthoDB" id="6108at2759"/>
<protein>
    <recommendedName>
        <fullName evidence="1">E3 ubiquitin-protein ligase listerin</fullName>
        <ecNumber evidence="1">2.3.2.27</ecNumber>
    </recommendedName>
    <alternativeName>
        <fullName evidence="1">RING-type E3 ubiquitin transferase listerin</fullName>
    </alternativeName>
</protein>
<feature type="domain" description="E3 ubiquitin-protein ligase listerin HEAT repeat region" evidence="3">
    <location>
        <begin position="1240"/>
        <end position="1474"/>
    </location>
</feature>
<dbReference type="EMBL" id="CAJPIZ010006191">
    <property type="protein sequence ID" value="CAG2109301.1"/>
    <property type="molecule type" value="Genomic_DNA"/>
</dbReference>
<feature type="domain" description="E3 ubiquitin-protein ligase listerin N-terminal" evidence="2">
    <location>
        <begin position="1"/>
        <end position="258"/>
    </location>
</feature>
<dbReference type="GO" id="GO:0043023">
    <property type="term" value="F:ribosomal large subunit binding"/>
    <property type="evidence" value="ECO:0007669"/>
    <property type="project" value="TreeGrafter"/>
</dbReference>
<name>A0A7R9KT81_9ACAR</name>
<sequence>DNDWRVREATHKAHEQLAHKVGRNIAPFLKQLMPVWLTSQYDGYSPAATAATRAFNTAFPATKKTDVLAFTKEPVINYIKDMVLNQTIDTTGDQTATADENKCKYNRLIANSMQGLTALMAALPADLLAADDDPFYTSLKELINNNKFWKFAKYPDSLIRSAWFTLMSTVAQRTADLFRANAQKICGLTLGALDEKDVLVAPALWECALHTVNTIEDSWKCVNFRKAFCPQLRAIVREGGRGNASALFPNLLPLLSRIPHESADAFVEFHTEFYGFMREGISKTVQNKSQYECNAVVKASMECLRYSMFNSTATLAADTEQRQQFRTQLIREHLLTLVADAITGASDMLSKSSLFTDLGQLWLYLHLIPIINAELTHICLNQIVSNNMSTFCRISRLFTCLFCDPNRVISNKTIRFRRESDAEVTDKLAKTLRLNVLMANESIRDVLNECTAKLIDIYHNNTHKYHVLELLYDLLRLQSNETFAVFLTNCIKVDNFETFWTNYMKVWLKNQSLSVPSSEKLSQTKTLIDMTIALMELIADNETRFKILNDICLLSDPYIIERVISIATTKTGDNYLHQWLKSESAGRALIAQTSLLIHASIESSAGPSAQRDLDILWRLISHCFADNSFNREYIEEVIDKFRVAFQDSCRSPATADHLLDFTCRLASQLFTSYELCTELSSARDLLLTIFSMNCRVDDPSGQLRTAWRCGVANIVRSNGAYLADDGIIARLALQIRSRLQTNIASIENAELTYRCAFDLLNTIYETINASLDTDDDEEKKSLLSDPNTALLLELMLLTDTEWRELHHKCDTSVHHYDWLTSDTLFDPAVSEMLTTKSLDTTGQQFVFSAVASVTLIEKLLETHSQTELSGDLSQTIVSQLKHVFVASAYVSLKSKSSPKSTCFSRYSNIFTESLTTVLRLTESSDLRAKVGDVLLKKSIDDNGLNRLAFAHYIDCFIEKDPEFGYEFSFENQNYNKIVTFQKYSQILHQNFLNDHLVQSVNAFVCCERFIQLDDGIGKLAAIHSCLKHIEPVDELTHIAETVTTIMEAFCGLKAQNSGLFYYKNDITADSDLQFYSLIIQTFTVIVNKFCDKLTQNHWDLMICSATSWLMNIINQKEKLLTSLAVNLFAAKVFNLIEAICRAFSDRIGTALADKYPPNLVVEWNEFHSHNIFLMIIPYYLETCGKELDFYGDILMNHLSKTVSLFPDSVISELLPQLPTKEPLTGQTVTKSSYDYLGLPQERENCFNTLCPLVVSPRHSIALSSHRLIIRLIPSLMSDATLSAEQLDREEEEILLSPPKTLLSLLEQMDGIIDTMLSEYCIGDCICAVEADTDSYTYTLAYLLIWGQILDIFGNLSEESRPQFTAFLRQSSYLSRLLENLFRLMPLSATDAHNIDTESWLTSDWTERLLDEPRLDSHHIQRVSAYLYYLILRRLPASVRQWWNNCDRRTSEVVNKYTAGYFSGVLCGQELEAVQKADAKQFGQNMEVKARLAAREVVANYAIEEIRIELTIQLPTNHPLGPVSVDGGRRVGVTQNQWRNWLLQLTTFLTHQNGSILDGLILWKKNIDKRFEGVDECMICFSVLHGQTCQLPRLQCKYCKKRYHSALPVVQHLPQQHLSVVSEPVLNDNISRTLLTIILFIRGMRGGVGAAGGGPVRWVSPTAAPGGPLWAHVCHVNTLPWKRWNNGISLYLTRPTPPQWGAERVGRG</sequence>
<evidence type="ECO:0000259" key="3">
    <source>
        <dbReference type="Pfam" id="PF22999"/>
    </source>
</evidence>
<evidence type="ECO:0000313" key="6">
    <source>
        <dbReference type="Proteomes" id="UP000759131"/>
    </source>
</evidence>
<keyword evidence="1" id="KW-0833">Ubl conjugation pathway</keyword>
<feature type="domain" description="E3 ubiquitin-protein ligase listerin ubiquitin conjugating" evidence="4">
    <location>
        <begin position="1485"/>
        <end position="1569"/>
    </location>
</feature>
<dbReference type="InterPro" id="IPR054477">
    <property type="entry name" value="LTN1_E3_ligase_6th"/>
</dbReference>
<proteinExistence type="inferred from homology"/>
<evidence type="ECO:0000259" key="4">
    <source>
        <dbReference type="Pfam" id="PF23009"/>
    </source>
</evidence>
<evidence type="ECO:0000259" key="2">
    <source>
        <dbReference type="Pfam" id="PF22958"/>
    </source>
</evidence>
<dbReference type="Proteomes" id="UP000759131">
    <property type="component" value="Unassembled WGS sequence"/>
</dbReference>
<reference evidence="5" key="1">
    <citation type="submission" date="2020-11" db="EMBL/GenBank/DDBJ databases">
        <authorList>
            <person name="Tran Van P."/>
        </authorList>
    </citation>
    <scope>NUCLEOTIDE SEQUENCE</scope>
</reference>
<keyword evidence="1" id="KW-0808">Transferase</keyword>
<dbReference type="Pfam" id="PF22958">
    <property type="entry name" value="Ltn1_1st"/>
    <property type="match status" value="1"/>
</dbReference>
<dbReference type="InterPro" id="IPR054478">
    <property type="entry name" value="LTN1_UBC"/>
</dbReference>
<keyword evidence="1" id="KW-0479">Metal-binding</keyword>
<dbReference type="UniPathway" id="UPA00143"/>
<dbReference type="GO" id="GO:0008270">
    <property type="term" value="F:zinc ion binding"/>
    <property type="evidence" value="ECO:0007669"/>
    <property type="project" value="UniProtKB-KW"/>
</dbReference>